<feature type="domain" description="Trimeric autotransporter adhesin YadA-like stalk" evidence="2">
    <location>
        <begin position="405"/>
        <end position="446"/>
    </location>
</feature>
<feature type="domain" description="Trimeric autotransporter adhesin YadA-like head" evidence="1">
    <location>
        <begin position="800"/>
        <end position="826"/>
    </location>
</feature>
<feature type="domain" description="Trimeric autotransporter adhesin YadA-like stalk" evidence="2">
    <location>
        <begin position="267"/>
        <end position="311"/>
    </location>
</feature>
<evidence type="ECO:0000313" key="4">
    <source>
        <dbReference type="Proteomes" id="UP000254571"/>
    </source>
</evidence>
<dbReference type="Gene3D" id="4.10.80.270">
    <property type="match status" value="1"/>
</dbReference>
<evidence type="ECO:0000259" key="2">
    <source>
        <dbReference type="Pfam" id="PF05662"/>
    </source>
</evidence>
<dbReference type="InterPro" id="IPR011049">
    <property type="entry name" value="Serralysin-like_metalloprot_C"/>
</dbReference>
<feature type="domain" description="Trimeric autotransporter adhesin YadA-like stalk" evidence="2">
    <location>
        <begin position="204"/>
        <end position="243"/>
    </location>
</feature>
<dbReference type="InterPro" id="IPR008640">
    <property type="entry name" value="Adhesin_Head_dom"/>
</dbReference>
<gene>
    <name evidence="3" type="ORF">NCTC9149_01164</name>
</gene>
<dbReference type="Gene3D" id="1.20.5.170">
    <property type="match status" value="1"/>
</dbReference>
<dbReference type="AlphaFoldDB" id="A0A7H4NX92"/>
<comment type="caution">
    <text evidence="3">The sequence shown here is derived from an EMBL/GenBank/DDBJ whole genome shotgun (WGS) entry which is preliminary data.</text>
</comment>
<dbReference type="InterPro" id="IPR008635">
    <property type="entry name" value="Coiled_stalk_dom"/>
</dbReference>
<evidence type="ECO:0000313" key="3">
    <source>
        <dbReference type="EMBL" id="STW04807.1"/>
    </source>
</evidence>
<proteinExistence type="predicted"/>
<dbReference type="GO" id="GO:0019867">
    <property type="term" value="C:outer membrane"/>
    <property type="evidence" value="ECO:0007669"/>
    <property type="project" value="InterPro"/>
</dbReference>
<feature type="domain" description="Trimeric autotransporter adhesin YadA-like head" evidence="1">
    <location>
        <begin position="463"/>
        <end position="483"/>
    </location>
</feature>
<dbReference type="Pfam" id="PF05662">
    <property type="entry name" value="YadA_stalk"/>
    <property type="match status" value="10"/>
</dbReference>
<feature type="domain" description="Trimeric autotransporter adhesin YadA-like stalk" evidence="2">
    <location>
        <begin position="10"/>
        <end position="43"/>
    </location>
</feature>
<dbReference type="SUPFAM" id="SSF101967">
    <property type="entry name" value="Adhesin YadA, collagen-binding domain"/>
    <property type="match status" value="10"/>
</dbReference>
<feature type="domain" description="Trimeric autotransporter adhesin YadA-like head" evidence="1">
    <location>
        <begin position="663"/>
        <end position="689"/>
    </location>
</feature>
<evidence type="ECO:0000259" key="1">
    <source>
        <dbReference type="Pfam" id="PF05658"/>
    </source>
</evidence>
<feature type="domain" description="Trimeric autotransporter adhesin YadA-like head" evidence="1">
    <location>
        <begin position="132"/>
        <end position="152"/>
    </location>
</feature>
<organism evidence="3 4">
    <name type="scientific">Klebsiella grimontii</name>
    <dbReference type="NCBI Taxonomy" id="2058152"/>
    <lineage>
        <taxon>Bacteria</taxon>
        <taxon>Pseudomonadati</taxon>
        <taxon>Pseudomonadota</taxon>
        <taxon>Gammaproteobacteria</taxon>
        <taxon>Enterobacterales</taxon>
        <taxon>Enterobacteriaceae</taxon>
        <taxon>Klebsiella/Raoultella group</taxon>
        <taxon>Klebsiella</taxon>
    </lineage>
</organism>
<feature type="domain" description="Trimeric autotransporter adhesin YadA-like stalk" evidence="2">
    <location>
        <begin position="929"/>
        <end position="971"/>
    </location>
</feature>
<feature type="domain" description="Trimeric autotransporter adhesin YadA-like stalk" evidence="2">
    <location>
        <begin position="866"/>
        <end position="901"/>
    </location>
</feature>
<accession>A0A7H4NX92</accession>
<feature type="domain" description="Trimeric autotransporter adhesin YadA-like stalk" evidence="2">
    <location>
        <begin position="729"/>
        <end position="772"/>
    </location>
</feature>
<dbReference type="EMBL" id="UGMX01000002">
    <property type="protein sequence ID" value="STW04807.1"/>
    <property type="molecule type" value="Genomic_DNA"/>
</dbReference>
<name>A0A7H4NX92_9ENTR</name>
<sequence length="1020" mass="102172">MGDVGSERTVTNVAAGRLSETSTDAVNGSQLHATNTTVNNISSEMNGLKDDALQWDPSQNAYSASHGDTTVNRITNVAAGELSTDSTDAVNGSQLYATNQQVEGNTTSINNLGDTVENIYTTGTKYFHANSTGTDSSALGLDSVAIGMGAIAGNQNDVALGANSKTAATVGTAGVTLRGTDYAFAGANPTSTVSVGDVGSERTVTNVAAGRLSATSTDAVNGSQLYATNTAVENISGDVSGLQQDALQWDPSQNAYSASHGDTTVNRITNVAAGELSTDSTDAVNGSQLYATNQQVEGNTTNIAQNTQNISDLGDTVENIYTTGTKYFHANSTGTDSSALGLDSVAIGMGAIAGNQNDVALGAGSVSGVTVGTSGVTLGGTDYAFAGANPTSTVSVGDVGSERTVTNVAAGRLSATSTDAVNGSQLYATNQQVEGNTTSINNLGDSVENIYTTGTKYFHANSTGTDSSALGLDSVAIGMGAIAGNQNDVALGANSKTAATVGTAGVTLRGTDYAFAGANPTSTVSVGDVGSERTVTNVAAGRLSATSTDAVNGSQLYATNTAVENISGDVSGLQQDALQWDPSQNAYSASHGDTTVNRITNVAAGELSTDSTDAVNGSQLYATNQQVEGNTTSINNLGDSVENIYTTGTKYFHANSTGTDSSALGLDSVAIGMGAVAVHKNDVALGANSVTGATVATTGVNLGGTDYAFAGANPTSTVSVGDVGSERTVTNVAAGRLSATSTDAVNGSQLFATNQQVEGNTTNIAQNTQNISDLGDTVENIYTTGTKYFHANSTGADSQALGLDSVAIGMGAVANNAGDIALGAGSLSEAAVGTAGVSINGTDYAFAGAAPTSTLSVGSEGAERTITNVGAGRLSSTSTDAVNGSQLYATNTAVENLNVSVGGLQNDALLWDENLGAFSASHGSTTVNRITNVAAGELSDKSTDAVNGSQLYATNQNVEANTTSINNLGDTVENIYNTGTKYFHANSTGADSQALGLDSVAIGMGAVANNAGILRWAQAL</sequence>
<feature type="domain" description="Trimeric autotransporter adhesin YadA-like stalk" evidence="2">
    <location>
        <begin position="598"/>
        <end position="640"/>
    </location>
</feature>
<dbReference type="Gene3D" id="2.150.10.10">
    <property type="entry name" value="Serralysin-like metalloprotease, C-terminal"/>
    <property type="match status" value="9"/>
</dbReference>
<reference evidence="3 4" key="1">
    <citation type="submission" date="2018-06" db="EMBL/GenBank/DDBJ databases">
        <authorList>
            <consortium name="Pathogen Informatics"/>
            <person name="Doyle S."/>
        </authorList>
    </citation>
    <scope>NUCLEOTIDE SEQUENCE [LARGE SCALE GENOMIC DNA]</scope>
    <source>
        <strain evidence="3 4">NCTC9149</strain>
    </source>
</reference>
<feature type="domain" description="Trimeric autotransporter adhesin YadA-like stalk" evidence="2">
    <location>
        <begin position="73"/>
        <end position="115"/>
    </location>
</feature>
<feature type="domain" description="Trimeric autotransporter adhesin YadA-like head" evidence="1">
    <location>
        <begin position="989"/>
        <end position="1006"/>
    </location>
</feature>
<feature type="domain" description="Trimeric autotransporter adhesin YadA-like head" evidence="1">
    <location>
        <begin position="339"/>
        <end position="365"/>
    </location>
</feature>
<protein>
    <submittedName>
        <fullName evidence="3">Haemagglutinin</fullName>
    </submittedName>
</protein>
<dbReference type="Proteomes" id="UP000254571">
    <property type="component" value="Unassembled WGS sequence"/>
</dbReference>
<feature type="domain" description="Trimeric autotransporter adhesin YadA-like stalk" evidence="2">
    <location>
        <begin position="535"/>
        <end position="574"/>
    </location>
</feature>
<dbReference type="Pfam" id="PF05658">
    <property type="entry name" value="YadA_head"/>
    <property type="match status" value="6"/>
</dbReference>